<accession>A0A9N9WUM3</accession>
<dbReference type="Proteomes" id="UP001153620">
    <property type="component" value="Chromosome 2"/>
</dbReference>
<sequence>MRMTEEKEKKAVFSSEDKDHLAETIKKITKNNKKGQISKDDWVQITKDFNSGQTGGIKTKTQLMTKFKNMKAKQKSNLSNNAREIKQTGGGSAKIVSVEDEQLFGFGDSQILGLNNPVDDDSPEIVADSAPVFIQSPTKNSKDEEEIKPLLRPGLKRKFNNESELLFLRKRNLQLQNLYLERKIQKIDETLAGTSGSINSNIRRIESDTSSSD</sequence>
<protein>
    <recommendedName>
        <fullName evidence="3">Regulatory protein zeste</fullName>
    </recommendedName>
</protein>
<evidence type="ECO:0008006" key="3">
    <source>
        <dbReference type="Google" id="ProtNLM"/>
    </source>
</evidence>
<evidence type="ECO:0000313" key="2">
    <source>
        <dbReference type="Proteomes" id="UP001153620"/>
    </source>
</evidence>
<reference evidence="1" key="2">
    <citation type="submission" date="2022-10" db="EMBL/GenBank/DDBJ databases">
        <authorList>
            <consortium name="ENA_rothamsted_submissions"/>
            <consortium name="culmorum"/>
            <person name="King R."/>
        </authorList>
    </citation>
    <scope>NUCLEOTIDE SEQUENCE</scope>
</reference>
<organism evidence="1 2">
    <name type="scientific">Chironomus riparius</name>
    <dbReference type="NCBI Taxonomy" id="315576"/>
    <lineage>
        <taxon>Eukaryota</taxon>
        <taxon>Metazoa</taxon>
        <taxon>Ecdysozoa</taxon>
        <taxon>Arthropoda</taxon>
        <taxon>Hexapoda</taxon>
        <taxon>Insecta</taxon>
        <taxon>Pterygota</taxon>
        <taxon>Neoptera</taxon>
        <taxon>Endopterygota</taxon>
        <taxon>Diptera</taxon>
        <taxon>Nematocera</taxon>
        <taxon>Chironomoidea</taxon>
        <taxon>Chironomidae</taxon>
        <taxon>Chironominae</taxon>
        <taxon>Chironomus</taxon>
    </lineage>
</organism>
<dbReference type="AlphaFoldDB" id="A0A9N9WUM3"/>
<keyword evidence="2" id="KW-1185">Reference proteome</keyword>
<name>A0A9N9WUM3_9DIPT</name>
<dbReference type="EMBL" id="OU895878">
    <property type="protein sequence ID" value="CAG9805969.1"/>
    <property type="molecule type" value="Genomic_DNA"/>
</dbReference>
<gene>
    <name evidence="1" type="ORF">CHIRRI_LOCUS8835</name>
</gene>
<proteinExistence type="predicted"/>
<evidence type="ECO:0000313" key="1">
    <source>
        <dbReference type="EMBL" id="CAG9805969.1"/>
    </source>
</evidence>
<reference evidence="1" key="1">
    <citation type="submission" date="2022-01" db="EMBL/GenBank/DDBJ databases">
        <authorList>
            <person name="King R."/>
        </authorList>
    </citation>
    <scope>NUCLEOTIDE SEQUENCE</scope>
</reference>